<keyword evidence="2 4" id="KW-0732">Signal</keyword>
<dbReference type="AlphaFoldDB" id="A0A4Q1KFX0"/>
<dbReference type="InterPro" id="IPR033645">
    <property type="entry name" value="VirB9/CagX/TrbG_C"/>
</dbReference>
<name>A0A4Q1KFX0_9SPHN</name>
<gene>
    <name evidence="5" type="ORF">EQG66_09400</name>
</gene>
<dbReference type="InterPro" id="IPR010258">
    <property type="entry name" value="Conjugal_tfr_TrbG/VirB9/CagX"/>
</dbReference>
<dbReference type="Gene3D" id="2.60.40.2500">
    <property type="match status" value="1"/>
</dbReference>
<dbReference type="Proteomes" id="UP000290958">
    <property type="component" value="Unassembled WGS sequence"/>
</dbReference>
<reference evidence="6" key="1">
    <citation type="submission" date="2019-01" db="EMBL/GenBank/DDBJ databases">
        <title>Cytophagaceae bacterium strain CAR-16.</title>
        <authorList>
            <person name="Chen W.-M."/>
        </authorList>
    </citation>
    <scope>NUCLEOTIDE SEQUENCE [LARGE SCALE GENOMIC DNA]</scope>
    <source>
        <strain evidence="6">CHR27</strain>
    </source>
</reference>
<evidence type="ECO:0000256" key="4">
    <source>
        <dbReference type="SAM" id="SignalP"/>
    </source>
</evidence>
<proteinExistence type="inferred from homology"/>
<comment type="similarity">
    <text evidence="1">Belongs to the TrbG/VirB9 family.</text>
</comment>
<dbReference type="OrthoDB" id="7390264at2"/>
<evidence type="ECO:0000313" key="5">
    <source>
        <dbReference type="EMBL" id="RXR28588.1"/>
    </source>
</evidence>
<protein>
    <submittedName>
        <fullName evidence="5">Type VI secretion protein</fullName>
    </submittedName>
</protein>
<dbReference type="InterPro" id="IPR038161">
    <property type="entry name" value="VirB9/CagX/TrbG_C_sf"/>
</dbReference>
<dbReference type="CDD" id="cd06911">
    <property type="entry name" value="VirB9_CagX_TrbG"/>
    <property type="match status" value="1"/>
</dbReference>
<evidence type="ECO:0000256" key="3">
    <source>
        <dbReference type="SAM" id="MobiDB-lite"/>
    </source>
</evidence>
<accession>A0A4Q1KFX0</accession>
<dbReference type="Pfam" id="PF03524">
    <property type="entry name" value="CagX"/>
    <property type="match status" value="1"/>
</dbReference>
<dbReference type="EMBL" id="SBKP01000008">
    <property type="protein sequence ID" value="RXR28588.1"/>
    <property type="molecule type" value="Genomic_DNA"/>
</dbReference>
<feature type="chain" id="PRO_5021028345" evidence="4">
    <location>
        <begin position="21"/>
        <end position="260"/>
    </location>
</feature>
<evidence type="ECO:0000256" key="2">
    <source>
        <dbReference type="ARBA" id="ARBA00022729"/>
    </source>
</evidence>
<evidence type="ECO:0000256" key="1">
    <source>
        <dbReference type="ARBA" id="ARBA00006135"/>
    </source>
</evidence>
<keyword evidence="6" id="KW-1185">Reference proteome</keyword>
<comment type="caution">
    <text evidence="5">The sequence shown here is derived from an EMBL/GenBank/DDBJ whole genome shotgun (WGS) entry which is preliminary data.</text>
</comment>
<sequence>MIRIVMSACALALAATPALAKDARLVSRVYNSDEVVRIESKAGVQASIAFAEQEQIENVAIGDSNAWQVTPNKRANLLFVKPLAARARTNMTVVTDKRTYFFDLVAGPAANPLYVLRFTYPEEPGKKADAPPAVPALTTEESRVAGGELPADPASLNFNWVRKGDAKIMPARVYDDGAAVYLAWAPGAPLPSIMMRDRTGAEGPVNYAVRDDTLVVDGVPGILILRLGRSSATLENKGREPKTSMIAAHQPATVRTEPKE</sequence>
<organism evidence="5 6">
    <name type="scientific">Sphingobium fluviale</name>
    <dbReference type="NCBI Taxonomy" id="2506423"/>
    <lineage>
        <taxon>Bacteria</taxon>
        <taxon>Pseudomonadati</taxon>
        <taxon>Pseudomonadota</taxon>
        <taxon>Alphaproteobacteria</taxon>
        <taxon>Sphingomonadales</taxon>
        <taxon>Sphingomonadaceae</taxon>
        <taxon>Sphingobium</taxon>
    </lineage>
</organism>
<feature type="signal peptide" evidence="4">
    <location>
        <begin position="1"/>
        <end position="20"/>
    </location>
</feature>
<evidence type="ECO:0000313" key="6">
    <source>
        <dbReference type="Proteomes" id="UP000290958"/>
    </source>
</evidence>
<dbReference type="RefSeq" id="WP_129404335.1">
    <property type="nucleotide sequence ID" value="NZ_SBKP01000008.1"/>
</dbReference>
<feature type="region of interest" description="Disordered" evidence="3">
    <location>
        <begin position="235"/>
        <end position="260"/>
    </location>
</feature>